<keyword evidence="8 10" id="KW-0333">Golgi apparatus</keyword>
<dbReference type="AlphaFoldDB" id="A0AAE1KHD2"/>
<evidence type="ECO:0000256" key="8">
    <source>
        <dbReference type="ARBA" id="ARBA00023034"/>
    </source>
</evidence>
<evidence type="ECO:0000256" key="4">
    <source>
        <dbReference type="ARBA" id="ARBA00022679"/>
    </source>
</evidence>
<dbReference type="EMBL" id="JAWQEG010002465">
    <property type="protein sequence ID" value="KAK3871810.1"/>
    <property type="molecule type" value="Genomic_DNA"/>
</dbReference>
<keyword evidence="9 10" id="KW-0472">Membrane</keyword>
<keyword evidence="3 10" id="KW-0328">Glycosyltransferase</keyword>
<sequence length="381" mass="43656">MIGSRSSPRRLVNVALLTVAVGGALSLLMVAVSGPHYQQQKQQQQGHHPRLPRHTHQQNHQHQNPFASSSSPQHRQPNQQENEILSNEESTSNRENSIRDRIPGWPYSLRINEPAMCEGQDVYLLNAVTSNPTGVYHRDMIRKMWGSDAIARRLKMRTVFIMGAVLSPVTQKHLQDESDRYHDIVQFDFLETRKNLTIKSLAAIHWYRAFCTNATWMLKCDVDAYINFFALLDILRPVNNTKDAVCARSMTRSVCREATQHGCLSHYVVDPKEYAPHTYPPYCQGYAYVLHGRLADRMLEEDSKRVGPPLWLEDVYVTGLLPKDLNARWLDVRRKSQVVPVSIRTEFHNGSMLFVHDLEGQIGQGATSYVWSQTLNHYNIT</sequence>
<evidence type="ECO:0000313" key="12">
    <source>
        <dbReference type="EMBL" id="KAK3871810.1"/>
    </source>
</evidence>
<evidence type="ECO:0000256" key="2">
    <source>
        <dbReference type="ARBA" id="ARBA00008661"/>
    </source>
</evidence>
<proteinExistence type="inferred from homology"/>
<evidence type="ECO:0000256" key="11">
    <source>
        <dbReference type="SAM" id="MobiDB-lite"/>
    </source>
</evidence>
<evidence type="ECO:0000256" key="1">
    <source>
        <dbReference type="ARBA" id="ARBA00004323"/>
    </source>
</evidence>
<dbReference type="PANTHER" id="PTHR11214:SF3">
    <property type="entry name" value="BETA-1,3-GALACTOSYLTRANSFERASE 6"/>
    <property type="match status" value="1"/>
</dbReference>
<keyword evidence="4" id="KW-0808">Transferase</keyword>
<dbReference type="Pfam" id="PF01762">
    <property type="entry name" value="Galactosyl_T"/>
    <property type="match status" value="1"/>
</dbReference>
<dbReference type="GO" id="GO:0000139">
    <property type="term" value="C:Golgi membrane"/>
    <property type="evidence" value="ECO:0007669"/>
    <property type="project" value="UniProtKB-SubCell"/>
</dbReference>
<dbReference type="EC" id="2.4.1.-" evidence="10"/>
<comment type="similarity">
    <text evidence="2 10">Belongs to the glycosyltransferase 31 family.</text>
</comment>
<feature type="transmembrane region" description="Helical" evidence="10">
    <location>
        <begin position="12"/>
        <end position="32"/>
    </location>
</feature>
<feature type="region of interest" description="Disordered" evidence="11">
    <location>
        <begin position="36"/>
        <end position="99"/>
    </location>
</feature>
<keyword evidence="7 10" id="KW-1133">Transmembrane helix</keyword>
<evidence type="ECO:0000256" key="7">
    <source>
        <dbReference type="ARBA" id="ARBA00022989"/>
    </source>
</evidence>
<name>A0AAE1KHD2_PETCI</name>
<evidence type="ECO:0000256" key="5">
    <source>
        <dbReference type="ARBA" id="ARBA00022692"/>
    </source>
</evidence>
<keyword evidence="5 10" id="KW-0812">Transmembrane</keyword>
<gene>
    <name evidence="12" type="ORF">Pcinc_023072</name>
</gene>
<protein>
    <recommendedName>
        <fullName evidence="10">Hexosyltransferase</fullName>
        <ecNumber evidence="10">2.4.1.-</ecNumber>
    </recommendedName>
</protein>
<organism evidence="12 13">
    <name type="scientific">Petrolisthes cinctipes</name>
    <name type="common">Flat porcelain crab</name>
    <dbReference type="NCBI Taxonomy" id="88211"/>
    <lineage>
        <taxon>Eukaryota</taxon>
        <taxon>Metazoa</taxon>
        <taxon>Ecdysozoa</taxon>
        <taxon>Arthropoda</taxon>
        <taxon>Crustacea</taxon>
        <taxon>Multicrustacea</taxon>
        <taxon>Malacostraca</taxon>
        <taxon>Eumalacostraca</taxon>
        <taxon>Eucarida</taxon>
        <taxon>Decapoda</taxon>
        <taxon>Pleocyemata</taxon>
        <taxon>Anomura</taxon>
        <taxon>Galatheoidea</taxon>
        <taxon>Porcellanidae</taxon>
        <taxon>Petrolisthes</taxon>
    </lineage>
</organism>
<evidence type="ECO:0000256" key="10">
    <source>
        <dbReference type="RuleBase" id="RU363063"/>
    </source>
</evidence>
<evidence type="ECO:0000256" key="3">
    <source>
        <dbReference type="ARBA" id="ARBA00022676"/>
    </source>
</evidence>
<dbReference type="GO" id="GO:0006493">
    <property type="term" value="P:protein O-linked glycosylation"/>
    <property type="evidence" value="ECO:0007669"/>
    <property type="project" value="TreeGrafter"/>
</dbReference>
<keyword evidence="6 10" id="KW-0735">Signal-anchor</keyword>
<dbReference type="Proteomes" id="UP001286313">
    <property type="component" value="Unassembled WGS sequence"/>
</dbReference>
<comment type="subcellular location">
    <subcellularLocation>
        <location evidence="1 10">Golgi apparatus membrane</location>
        <topology evidence="1 10">Single-pass type II membrane protein</topology>
    </subcellularLocation>
</comment>
<feature type="compositionally biased region" description="Polar residues" evidence="11">
    <location>
        <begin position="65"/>
        <end position="85"/>
    </location>
</feature>
<accession>A0AAE1KHD2</accession>
<reference evidence="12" key="1">
    <citation type="submission" date="2023-10" db="EMBL/GenBank/DDBJ databases">
        <title>Genome assemblies of two species of porcelain crab, Petrolisthes cinctipes and Petrolisthes manimaculis (Anomura: Porcellanidae).</title>
        <authorList>
            <person name="Angst P."/>
        </authorList>
    </citation>
    <scope>NUCLEOTIDE SEQUENCE</scope>
    <source>
        <strain evidence="12">PB745_01</strain>
        <tissue evidence="12">Gill</tissue>
    </source>
</reference>
<keyword evidence="13" id="KW-1185">Reference proteome</keyword>
<evidence type="ECO:0000256" key="9">
    <source>
        <dbReference type="ARBA" id="ARBA00023136"/>
    </source>
</evidence>
<evidence type="ECO:0000256" key="6">
    <source>
        <dbReference type="ARBA" id="ARBA00022968"/>
    </source>
</evidence>
<comment type="caution">
    <text evidence="12">The sequence shown here is derived from an EMBL/GenBank/DDBJ whole genome shotgun (WGS) entry which is preliminary data.</text>
</comment>
<dbReference type="GO" id="GO:0016758">
    <property type="term" value="F:hexosyltransferase activity"/>
    <property type="evidence" value="ECO:0007669"/>
    <property type="project" value="InterPro"/>
</dbReference>
<evidence type="ECO:0000313" key="13">
    <source>
        <dbReference type="Proteomes" id="UP001286313"/>
    </source>
</evidence>
<dbReference type="Gene3D" id="3.90.550.50">
    <property type="match status" value="1"/>
</dbReference>
<feature type="compositionally biased region" description="Basic residues" evidence="11">
    <location>
        <begin position="47"/>
        <end position="59"/>
    </location>
</feature>
<dbReference type="PANTHER" id="PTHR11214">
    <property type="entry name" value="BETA-1,3-N-ACETYLGLUCOSAMINYLTRANSFERASE"/>
    <property type="match status" value="1"/>
</dbReference>
<dbReference type="InterPro" id="IPR002659">
    <property type="entry name" value="Glyco_trans_31"/>
</dbReference>